<dbReference type="PROSITE" id="PS51450">
    <property type="entry name" value="LRR"/>
    <property type="match status" value="2"/>
</dbReference>
<evidence type="ECO:0000313" key="20">
    <source>
        <dbReference type="Proteomes" id="UP000515150"/>
    </source>
</evidence>
<dbReference type="PANTHER" id="PTHR45930">
    <property type="entry name" value="G-PROTEIN COUPLED RECEPTOR 124-LIKE PROTEIN"/>
    <property type="match status" value="1"/>
</dbReference>
<dbReference type="GO" id="GO:0098978">
    <property type="term" value="C:glutamatergic synapse"/>
    <property type="evidence" value="ECO:0007669"/>
    <property type="project" value="TreeGrafter"/>
</dbReference>
<comment type="similarity">
    <text evidence="2">Belongs to the G-protein coupled receptor 2 family. Adhesion G-protein coupled receptor (ADGR) subfamily.</text>
</comment>
<keyword evidence="14" id="KW-0393">Immunoglobulin domain</keyword>
<keyword evidence="12" id="KW-0325">Glycoprotein</keyword>
<evidence type="ECO:0000256" key="2">
    <source>
        <dbReference type="ARBA" id="ARBA00007343"/>
    </source>
</evidence>
<dbReference type="SUPFAM" id="SSF111418">
    <property type="entry name" value="Hormone receptor domain"/>
    <property type="match status" value="1"/>
</dbReference>
<dbReference type="Pfam" id="PF13855">
    <property type="entry name" value="LRR_8"/>
    <property type="match status" value="1"/>
</dbReference>
<dbReference type="PANTHER" id="PTHR45930:SF3">
    <property type="entry name" value="ADHESION G PROTEIN-COUPLED RECEPTOR A1"/>
    <property type="match status" value="1"/>
</dbReference>
<evidence type="ECO:0000256" key="5">
    <source>
        <dbReference type="ARBA" id="ARBA00022729"/>
    </source>
</evidence>
<keyword evidence="3" id="KW-0433">Leucine-rich repeat</keyword>
<evidence type="ECO:0000256" key="6">
    <source>
        <dbReference type="ARBA" id="ARBA00022737"/>
    </source>
</evidence>
<keyword evidence="5 16" id="KW-0732">Signal</keyword>
<dbReference type="Gene3D" id="4.10.1240.10">
    <property type="entry name" value="GPCR, family 2, extracellular hormone receptor domain"/>
    <property type="match status" value="1"/>
</dbReference>
<dbReference type="RefSeq" id="XP_029031380.1">
    <property type="nucleotide sequence ID" value="XM_029175547.3"/>
</dbReference>
<dbReference type="Pfam" id="PF26588">
    <property type="entry name" value="GAIN_ADGRA3"/>
    <property type="match status" value="1"/>
</dbReference>
<keyword evidence="7 15" id="KW-1133">Transmembrane helix</keyword>
<feature type="domain" description="G-protein coupled receptors family 2 profile 2" evidence="18">
    <location>
        <begin position="610"/>
        <end position="918"/>
    </location>
</feature>
<dbReference type="Gene3D" id="3.80.10.10">
    <property type="entry name" value="Ribonuclease Inhibitor"/>
    <property type="match status" value="2"/>
</dbReference>
<dbReference type="InterPro" id="IPR001611">
    <property type="entry name" value="Leu-rich_rpt"/>
</dbReference>
<feature type="transmembrane region" description="Helical" evidence="15">
    <location>
        <begin position="868"/>
        <end position="887"/>
    </location>
</feature>
<sequence>MRALGLLCAVLGLWEPSLCSRNCPDLIVDSCHCSAERSKELSRHRVRVRVVCDDAELMDTLPPGFLPNRTVSLNLSNNKISLVRNGSFYGLAALEKLDLKNNLISTLEPGAFRGLLALRRLDLSNNRIGCLSPQMFLDLGSLSKLNLSGNIFSTLTIGLFTHLLALRVLHFHTETLFCDCQLKWLLLWARSNSVRIGNDTVCVFPTYLHGLELRNLREHQLVCDGPLEMPLFQLIPSQRQVVFHGDRLPLQCAATHMDPTVRLSWRHNGRVASTQEDRGVYVEETLLHDCCLLTSEVILSSIDVGIAGIWECLATSSRGNASLQMEIVVLETSAVYCPADRVSNNKGDFRWPRTVAGILAFLPCAPAAFGSAPHPSGGARPPSGHGEKKAWRRCDRAGRWAEDDYTQCPYASELTRVLHELTQMTLNATNAQPLGQQLVAFTSRAANFTDVMDVVFVTHLVERLTRLVEKRSELSDYVSDIASNMMLVEEHVLWMAQNEARACTRIVQCVERIADLALTGDSQVVSKVSANIALEAFLIRPSDFRGLSCTVLQRPTPAAGPPLSDSGRGAGPSLLDFKCHAVNSSGSPATQLSKDLKKVLSFPPYPGEFLHPVVYACTAVMLLCLFASIITYIVHHSAIRISRKGWHMLLNFCFHTALTFAVFAGGINRIKYPIICQAVGIVLHYSSLSTMLWLGVTARNIYKQVTKKPSPSQDGAPPPPLRQPLLRLYLLSGGVPLVICGVTAAVNIDNYGSGEQAPYCWMAWEPSLGTFFGPVAFIILVTCVYFLCTFIQLRRHPEKKYELKRLTEEQQRLAAADAPAHCHQGAEPGALAAPQGGGHCPAGCPGVPINPALLANEHSFKAQLRTTAFTLFLFLATWTFGALAVSQGHFLDMIFSCLYGAFSVTLGLFILIHHCAKRDDVWHCWCSCCPGRGADTCAAPAPRPKVNVNGDTPGHAHGHCRHDSPCQGKAALGCGHGAVAHCKHAALPSSQSHVACLAPVTPCCAALHSQQLLEEEPAATNVLLHADPEGYRPGIQLHPCLKSSARTKGRNPSRRGAAGACGAAGDREYAYHIPSSVDGGSVHSSHTDSPHSAHERHVHICPHLAHEGHHEGHHACHAATAAAHEALACHNPCHRHICCAKADLFPSLCPAEAGDAGIFLCGCGKVAEEDPMATHHHLEMHAPRRQSYPQNPPNQNGILKGGLHEGLLYTSDSTGNIRTGPWKNETTV</sequence>
<evidence type="ECO:0000256" key="8">
    <source>
        <dbReference type="ARBA" id="ARBA00023040"/>
    </source>
</evidence>
<evidence type="ECO:0000256" key="7">
    <source>
        <dbReference type="ARBA" id="ARBA00022989"/>
    </source>
</evidence>
<dbReference type="GO" id="GO:0007166">
    <property type="term" value="P:cell surface receptor signaling pathway"/>
    <property type="evidence" value="ECO:0007669"/>
    <property type="project" value="InterPro"/>
</dbReference>
<dbReference type="SUPFAM" id="SSF48726">
    <property type="entry name" value="Immunoglobulin"/>
    <property type="match status" value="1"/>
</dbReference>
<keyword evidence="10" id="KW-1015">Disulfide bond</keyword>
<dbReference type="InterPro" id="IPR032675">
    <property type="entry name" value="LRR_dom_sf"/>
</dbReference>
<keyword evidence="8" id="KW-0297">G-protein coupled receptor</keyword>
<feature type="transmembrane region" description="Helical" evidence="15">
    <location>
        <begin position="768"/>
        <end position="791"/>
    </location>
</feature>
<dbReference type="GO" id="GO:0014069">
    <property type="term" value="C:postsynaptic density"/>
    <property type="evidence" value="ECO:0007669"/>
    <property type="project" value="TreeGrafter"/>
</dbReference>
<feature type="transmembrane region" description="Helical" evidence="15">
    <location>
        <begin position="672"/>
        <end position="694"/>
    </location>
</feature>
<dbReference type="InterPro" id="IPR003591">
    <property type="entry name" value="Leu-rich_rpt_typical-subtyp"/>
</dbReference>
<keyword evidence="20" id="KW-1185">Reference proteome</keyword>
<feature type="transmembrane region" description="Helical" evidence="15">
    <location>
        <begin position="613"/>
        <end position="634"/>
    </location>
</feature>
<dbReference type="InterPro" id="IPR017983">
    <property type="entry name" value="GPCR_2_secretin-like_CS"/>
</dbReference>
<evidence type="ECO:0000313" key="21">
    <source>
        <dbReference type="RefSeq" id="XP_029031380.1"/>
    </source>
</evidence>
<dbReference type="InterPro" id="IPR036445">
    <property type="entry name" value="GPCR_2_extracell_dom_sf"/>
</dbReference>
<name>A0A6P7PXE2_BETSP</name>
<dbReference type="FunFam" id="3.80.10.10:FF:000287">
    <property type="entry name" value="adhesion G protein-coupled receptor A3"/>
    <property type="match status" value="1"/>
</dbReference>
<keyword evidence="11" id="KW-0675">Receptor</keyword>
<evidence type="ECO:0000256" key="14">
    <source>
        <dbReference type="ARBA" id="ARBA00023319"/>
    </source>
</evidence>
<feature type="transmembrane region" description="Helical" evidence="15">
    <location>
        <begin position="728"/>
        <end position="748"/>
    </location>
</feature>
<feature type="signal peptide" evidence="16">
    <location>
        <begin position="1"/>
        <end position="19"/>
    </location>
</feature>
<dbReference type="PROSITE" id="PS50227">
    <property type="entry name" value="G_PROTEIN_RECEP_F2_3"/>
    <property type="match status" value="1"/>
</dbReference>
<feature type="chain" id="PRO_5027969582" evidence="16">
    <location>
        <begin position="20"/>
        <end position="1228"/>
    </location>
</feature>
<feature type="domain" description="G-protein coupled receptors family 2 profile 1" evidence="17">
    <location>
        <begin position="311"/>
        <end position="412"/>
    </location>
</feature>
<evidence type="ECO:0000256" key="3">
    <source>
        <dbReference type="ARBA" id="ARBA00022614"/>
    </source>
</evidence>
<dbReference type="Proteomes" id="UP000515150">
    <property type="component" value="Chromosome 15"/>
</dbReference>
<dbReference type="InterPro" id="IPR007110">
    <property type="entry name" value="Ig-like_dom"/>
</dbReference>
<evidence type="ECO:0000256" key="11">
    <source>
        <dbReference type="ARBA" id="ARBA00023170"/>
    </source>
</evidence>
<dbReference type="PROSITE" id="PS50835">
    <property type="entry name" value="IG_LIKE"/>
    <property type="match status" value="1"/>
</dbReference>
<dbReference type="InterPro" id="IPR001879">
    <property type="entry name" value="GPCR_2_extracellular_dom"/>
</dbReference>
<dbReference type="Pfam" id="PF00002">
    <property type="entry name" value="7tm_2"/>
    <property type="match status" value="1"/>
</dbReference>
<dbReference type="InterPro" id="IPR013783">
    <property type="entry name" value="Ig-like_fold"/>
</dbReference>
<dbReference type="SMART" id="SM00369">
    <property type="entry name" value="LRR_TYP"/>
    <property type="match status" value="4"/>
</dbReference>
<comment type="subcellular location">
    <subcellularLocation>
        <location evidence="1">Membrane</location>
        <topology evidence="1">Multi-pass membrane protein</topology>
    </subcellularLocation>
</comment>
<evidence type="ECO:0000259" key="18">
    <source>
        <dbReference type="PROSITE" id="PS50261"/>
    </source>
</evidence>
<keyword evidence="6" id="KW-0677">Repeat</keyword>
<evidence type="ECO:0000256" key="15">
    <source>
        <dbReference type="SAM" id="Phobius"/>
    </source>
</evidence>
<reference evidence="21" key="1">
    <citation type="submission" date="2025-08" db="UniProtKB">
        <authorList>
            <consortium name="RefSeq"/>
        </authorList>
    </citation>
    <scope>IDENTIFICATION</scope>
</reference>
<protein>
    <submittedName>
        <fullName evidence="21">Uncharacterized protein LOC114870630 isoform X2</fullName>
    </submittedName>
</protein>
<evidence type="ECO:0000256" key="4">
    <source>
        <dbReference type="ARBA" id="ARBA00022692"/>
    </source>
</evidence>
<dbReference type="InterPro" id="IPR058808">
    <property type="entry name" value="GAIN_ADGRA2/3"/>
</dbReference>
<evidence type="ECO:0000256" key="9">
    <source>
        <dbReference type="ARBA" id="ARBA00023136"/>
    </source>
</evidence>
<dbReference type="Gene3D" id="2.60.40.10">
    <property type="entry name" value="Immunoglobulins"/>
    <property type="match status" value="1"/>
</dbReference>
<dbReference type="Gene3D" id="1.20.1070.10">
    <property type="entry name" value="Rhodopsin 7-helix transmembrane proteins"/>
    <property type="match status" value="1"/>
</dbReference>
<keyword evidence="13" id="KW-0807">Transducer</keyword>
<feature type="domain" description="Ig-like" evidence="19">
    <location>
        <begin position="230"/>
        <end position="328"/>
    </location>
</feature>
<gene>
    <name evidence="21" type="primary">LOC114870630</name>
</gene>
<dbReference type="GO" id="GO:0004930">
    <property type="term" value="F:G protein-coupled receptor activity"/>
    <property type="evidence" value="ECO:0007669"/>
    <property type="project" value="UniProtKB-KW"/>
</dbReference>
<evidence type="ECO:0000256" key="10">
    <source>
        <dbReference type="ARBA" id="ARBA00023157"/>
    </source>
</evidence>
<dbReference type="InterPro" id="IPR051963">
    <property type="entry name" value="Adhesion_GPCR_A"/>
</dbReference>
<feature type="transmembrane region" description="Helical" evidence="15">
    <location>
        <begin position="893"/>
        <end position="912"/>
    </location>
</feature>
<feature type="transmembrane region" description="Helical" evidence="15">
    <location>
        <begin position="646"/>
        <end position="666"/>
    </location>
</feature>
<dbReference type="SUPFAM" id="SSF52058">
    <property type="entry name" value="L domain-like"/>
    <property type="match status" value="1"/>
</dbReference>
<evidence type="ECO:0000256" key="1">
    <source>
        <dbReference type="ARBA" id="ARBA00004141"/>
    </source>
</evidence>
<dbReference type="PROSITE" id="PS00650">
    <property type="entry name" value="G_PROTEIN_RECEP_F2_2"/>
    <property type="match status" value="1"/>
</dbReference>
<proteinExistence type="inferred from homology"/>
<dbReference type="InterPro" id="IPR017981">
    <property type="entry name" value="GPCR_2-like_7TM"/>
</dbReference>
<accession>A0A6P7PXE2</accession>
<dbReference type="InterPro" id="IPR036179">
    <property type="entry name" value="Ig-like_dom_sf"/>
</dbReference>
<dbReference type="InterPro" id="IPR000832">
    <property type="entry name" value="GPCR_2_secretin-like"/>
</dbReference>
<dbReference type="GeneID" id="114870630"/>
<evidence type="ECO:0000259" key="19">
    <source>
        <dbReference type="PROSITE" id="PS50835"/>
    </source>
</evidence>
<dbReference type="PROSITE" id="PS50261">
    <property type="entry name" value="G_PROTEIN_RECEP_F2_4"/>
    <property type="match status" value="1"/>
</dbReference>
<keyword evidence="4 15" id="KW-0812">Transmembrane</keyword>
<evidence type="ECO:0000256" key="16">
    <source>
        <dbReference type="SAM" id="SignalP"/>
    </source>
</evidence>
<keyword evidence="9 15" id="KW-0472">Membrane</keyword>
<evidence type="ECO:0000256" key="13">
    <source>
        <dbReference type="ARBA" id="ARBA00023224"/>
    </source>
</evidence>
<dbReference type="GO" id="GO:0005886">
    <property type="term" value="C:plasma membrane"/>
    <property type="evidence" value="ECO:0007669"/>
    <property type="project" value="TreeGrafter"/>
</dbReference>
<organism evidence="20 21">
    <name type="scientific">Betta splendens</name>
    <name type="common">Siamese fighting fish</name>
    <dbReference type="NCBI Taxonomy" id="158456"/>
    <lineage>
        <taxon>Eukaryota</taxon>
        <taxon>Metazoa</taxon>
        <taxon>Chordata</taxon>
        <taxon>Craniata</taxon>
        <taxon>Vertebrata</taxon>
        <taxon>Euteleostomi</taxon>
        <taxon>Actinopterygii</taxon>
        <taxon>Neopterygii</taxon>
        <taxon>Teleostei</taxon>
        <taxon>Neoteleostei</taxon>
        <taxon>Acanthomorphata</taxon>
        <taxon>Anabantaria</taxon>
        <taxon>Anabantiformes</taxon>
        <taxon>Anabantoidei</taxon>
        <taxon>Osphronemidae</taxon>
        <taxon>Betta</taxon>
    </lineage>
</organism>
<dbReference type="AlphaFoldDB" id="A0A6P7PXE2"/>
<evidence type="ECO:0000256" key="12">
    <source>
        <dbReference type="ARBA" id="ARBA00023180"/>
    </source>
</evidence>
<evidence type="ECO:0000259" key="17">
    <source>
        <dbReference type="PROSITE" id="PS50227"/>
    </source>
</evidence>